<dbReference type="Pfam" id="PF00149">
    <property type="entry name" value="Metallophos"/>
    <property type="match status" value="1"/>
</dbReference>
<evidence type="ECO:0000256" key="6">
    <source>
        <dbReference type="ARBA" id="ARBA00022839"/>
    </source>
</evidence>
<dbReference type="EMBL" id="AP022822">
    <property type="protein sequence ID" value="BCA86425.1"/>
    <property type="molecule type" value="Genomic_DNA"/>
</dbReference>
<name>A0A679ILJ0_9ENTE</name>
<comment type="subunit">
    <text evidence="2 7">Heterodimer of SbcC and SbcD.</text>
</comment>
<keyword evidence="7" id="KW-0255">Endonuclease</keyword>
<dbReference type="AlphaFoldDB" id="A0A679ILJ0"/>
<dbReference type="Pfam" id="PF12320">
    <property type="entry name" value="SbcD_C"/>
    <property type="match status" value="1"/>
</dbReference>
<dbReference type="SUPFAM" id="SSF56300">
    <property type="entry name" value="Metallo-dependent phosphatases"/>
    <property type="match status" value="1"/>
</dbReference>
<evidence type="ECO:0000259" key="8">
    <source>
        <dbReference type="Pfam" id="PF00149"/>
    </source>
</evidence>
<dbReference type="InterPro" id="IPR029052">
    <property type="entry name" value="Metallo-depent_PP-like"/>
</dbReference>
<keyword evidence="7" id="KW-0235">DNA replication</keyword>
<reference evidence="10 11" key="1">
    <citation type="submission" date="2020-02" db="EMBL/GenBank/DDBJ databases">
        <title>Characterization of vanA genotype vancomycin-resistant Enterococcus saigonensis VE80.</title>
        <authorList>
            <person name="Harada T."/>
            <person name="Motooka D."/>
            <person name="Nakamura S."/>
            <person name="Yamamoto Y."/>
            <person name="Kawahara R."/>
            <person name="Kawatsu K."/>
        </authorList>
    </citation>
    <scope>NUCLEOTIDE SEQUENCE [LARGE SCALE GENOMIC DNA]</scope>
    <source>
        <strain evidence="10 11">VE80</strain>
    </source>
</reference>
<dbReference type="InterPro" id="IPR026843">
    <property type="entry name" value="SbcD_C"/>
</dbReference>
<comment type="similarity">
    <text evidence="1 7">Belongs to the SbcD family.</text>
</comment>
<evidence type="ECO:0000259" key="9">
    <source>
        <dbReference type="Pfam" id="PF12320"/>
    </source>
</evidence>
<dbReference type="KEGG" id="esg:EsVE80_19480"/>
<keyword evidence="4 7" id="KW-0540">Nuclease</keyword>
<keyword evidence="11" id="KW-1185">Reference proteome</keyword>
<keyword evidence="5 7" id="KW-0378">Hydrolase</keyword>
<sequence>MRFLHTADWHIGKKLNGFDLLTEQNAAIDQILLLALSEKVDAVVIAGDLYDRAVPAVDAVNLFNKKIVAFNLKNKLPLLAISGNHDSCERLNFGTPWFKQTNFYLHTELSEAFQPVELADTQFFLLPYFEPFSARLYFEDDSIKTLDVAMKKVIAEMQSHFKPDKKHVLVGHFFAAGSSTSESETKITVGGLDSVPTDLLAAFDYVALGHLHNHQALNHPTVQYSGAPLKYAISEEKQTKGVYIIDTSDFSRAFYPLQPLHDVHTLTASYEDLLAPAFYQKIVREDFLHIQLTDRSVIPNLMNQLRAIYPRLLGIERLNQLERENQLTKLQERAETPAEIVTDFFAEMTHEKLTDRQEKWLKRGFQAVEKLTENED</sequence>
<evidence type="ECO:0000256" key="2">
    <source>
        <dbReference type="ARBA" id="ARBA00011322"/>
    </source>
</evidence>
<dbReference type="PANTHER" id="PTHR30337:SF0">
    <property type="entry name" value="NUCLEASE SBCCD SUBUNIT D"/>
    <property type="match status" value="1"/>
</dbReference>
<evidence type="ECO:0000256" key="7">
    <source>
        <dbReference type="RuleBase" id="RU363069"/>
    </source>
</evidence>
<dbReference type="InterPro" id="IPR050535">
    <property type="entry name" value="DNA_Repair-Maintenance_Comp"/>
</dbReference>
<comment type="function">
    <text evidence="7">SbcCD cleaves DNA hairpin structures. These structures can inhibit DNA replication and are intermediates in certain DNA recombination reactions. The complex acts as a 3'-&gt;5' double strand exonuclease that can open hairpins. It also has a 5' single-strand endonuclease activity.</text>
</comment>
<dbReference type="InterPro" id="IPR004593">
    <property type="entry name" value="SbcD"/>
</dbReference>
<dbReference type="Gene3D" id="3.60.21.10">
    <property type="match status" value="1"/>
</dbReference>
<evidence type="ECO:0000256" key="1">
    <source>
        <dbReference type="ARBA" id="ARBA00010555"/>
    </source>
</evidence>
<evidence type="ECO:0000313" key="11">
    <source>
        <dbReference type="Proteomes" id="UP000502998"/>
    </source>
</evidence>
<protein>
    <recommendedName>
        <fullName evidence="3 7">Nuclease SbcCD subunit D</fullName>
    </recommendedName>
</protein>
<gene>
    <name evidence="7 10" type="primary">sbcD</name>
    <name evidence="10" type="ORF">EsVE80_19480</name>
</gene>
<evidence type="ECO:0000256" key="4">
    <source>
        <dbReference type="ARBA" id="ARBA00022722"/>
    </source>
</evidence>
<dbReference type="InterPro" id="IPR041796">
    <property type="entry name" value="Mre11_N"/>
</dbReference>
<dbReference type="RefSeq" id="WP_173103573.1">
    <property type="nucleotide sequence ID" value="NZ_AP022822.1"/>
</dbReference>
<dbReference type="GO" id="GO:0008408">
    <property type="term" value="F:3'-5' exonuclease activity"/>
    <property type="evidence" value="ECO:0007669"/>
    <property type="project" value="InterPro"/>
</dbReference>
<dbReference type="PANTHER" id="PTHR30337">
    <property type="entry name" value="COMPONENT OF ATP-DEPENDENT DSDNA EXONUCLEASE"/>
    <property type="match status" value="1"/>
</dbReference>
<evidence type="ECO:0000256" key="5">
    <source>
        <dbReference type="ARBA" id="ARBA00022801"/>
    </source>
</evidence>
<feature type="domain" description="Nuclease SbcCD subunit D C-terminal" evidence="9">
    <location>
        <begin position="260"/>
        <end position="349"/>
    </location>
</feature>
<dbReference type="NCBIfam" id="TIGR00619">
    <property type="entry name" value="sbcd"/>
    <property type="match status" value="1"/>
</dbReference>
<dbReference type="InterPro" id="IPR004843">
    <property type="entry name" value="Calcineurin-like_PHP"/>
</dbReference>
<proteinExistence type="inferred from homology"/>
<dbReference type="Proteomes" id="UP000502998">
    <property type="component" value="Chromosome"/>
</dbReference>
<dbReference type="GO" id="GO:0004519">
    <property type="term" value="F:endonuclease activity"/>
    <property type="evidence" value="ECO:0007669"/>
    <property type="project" value="UniProtKB-KW"/>
</dbReference>
<keyword evidence="6 7" id="KW-0269">Exonuclease</keyword>
<keyword evidence="7" id="KW-0233">DNA recombination</keyword>
<feature type="domain" description="Calcineurin-like phosphoesterase" evidence="8">
    <location>
        <begin position="1"/>
        <end position="213"/>
    </location>
</feature>
<evidence type="ECO:0000256" key="3">
    <source>
        <dbReference type="ARBA" id="ARBA00013365"/>
    </source>
</evidence>
<dbReference type="GO" id="GO:0006310">
    <property type="term" value="P:DNA recombination"/>
    <property type="evidence" value="ECO:0007669"/>
    <property type="project" value="UniProtKB-KW"/>
</dbReference>
<accession>A0A679ILJ0</accession>
<evidence type="ECO:0000313" key="10">
    <source>
        <dbReference type="EMBL" id="BCA86425.1"/>
    </source>
</evidence>
<dbReference type="GO" id="GO:0006260">
    <property type="term" value="P:DNA replication"/>
    <property type="evidence" value="ECO:0007669"/>
    <property type="project" value="UniProtKB-KW"/>
</dbReference>
<dbReference type="CDD" id="cd00840">
    <property type="entry name" value="MPP_Mre11_N"/>
    <property type="match status" value="1"/>
</dbReference>
<organism evidence="10 11">
    <name type="scientific">Enterococcus saigonensis</name>
    <dbReference type="NCBI Taxonomy" id="1805431"/>
    <lineage>
        <taxon>Bacteria</taxon>
        <taxon>Bacillati</taxon>
        <taxon>Bacillota</taxon>
        <taxon>Bacilli</taxon>
        <taxon>Lactobacillales</taxon>
        <taxon>Enterococcaceae</taxon>
        <taxon>Enterococcus</taxon>
    </lineage>
</organism>